<evidence type="ECO:0000256" key="3">
    <source>
        <dbReference type="RuleBase" id="RU000685"/>
    </source>
</evidence>
<feature type="compositionally biased region" description="Basic and acidic residues" evidence="5">
    <location>
        <begin position="355"/>
        <end position="365"/>
    </location>
</feature>
<feature type="compositionally biased region" description="Acidic residues" evidence="5">
    <location>
        <begin position="514"/>
        <end position="524"/>
    </location>
</feature>
<dbReference type="Gene3D" id="1.20.5.1160">
    <property type="entry name" value="Vasodilator-stimulated phosphoprotein"/>
    <property type="match status" value="1"/>
</dbReference>
<feature type="compositionally biased region" description="Low complexity" evidence="5">
    <location>
        <begin position="1045"/>
        <end position="1059"/>
    </location>
</feature>
<keyword evidence="2 4" id="KW-0175">Coiled coil</keyword>
<organism evidence="7 8">
    <name type="scientific">Pipra filicauda</name>
    <name type="common">Wire-tailed manakin</name>
    <dbReference type="NCBI Taxonomy" id="649802"/>
    <lineage>
        <taxon>Eukaryota</taxon>
        <taxon>Metazoa</taxon>
        <taxon>Chordata</taxon>
        <taxon>Craniata</taxon>
        <taxon>Vertebrata</taxon>
        <taxon>Euteleostomi</taxon>
        <taxon>Archelosauria</taxon>
        <taxon>Archosauria</taxon>
        <taxon>Dinosauria</taxon>
        <taxon>Saurischia</taxon>
        <taxon>Theropoda</taxon>
        <taxon>Coelurosauria</taxon>
        <taxon>Aves</taxon>
        <taxon>Neognathae</taxon>
        <taxon>Neoaves</taxon>
        <taxon>Telluraves</taxon>
        <taxon>Australaves</taxon>
        <taxon>Passeriformes</taxon>
        <taxon>Pipridae</taxon>
        <taxon>Pipra</taxon>
    </lineage>
</organism>
<feature type="compositionally biased region" description="Low complexity" evidence="5">
    <location>
        <begin position="984"/>
        <end position="996"/>
    </location>
</feature>
<feature type="compositionally biased region" description="Low complexity" evidence="5">
    <location>
        <begin position="1373"/>
        <end position="1393"/>
    </location>
</feature>
<keyword evidence="7" id="KW-1185">Reference proteome</keyword>
<feature type="compositionally biased region" description="Acidic residues" evidence="5">
    <location>
        <begin position="1348"/>
        <end position="1361"/>
    </location>
</feature>
<dbReference type="InterPro" id="IPR018039">
    <property type="entry name" value="IF_conserved"/>
</dbReference>
<dbReference type="SUPFAM" id="SSF64593">
    <property type="entry name" value="Intermediate filament protein, coiled coil region"/>
    <property type="match status" value="2"/>
</dbReference>
<dbReference type="PROSITE" id="PS00226">
    <property type="entry name" value="IF_ROD_1"/>
    <property type="match status" value="1"/>
</dbReference>
<dbReference type="GO" id="GO:0030844">
    <property type="term" value="P:positive regulation of intermediate filament depolymerization"/>
    <property type="evidence" value="ECO:0007669"/>
    <property type="project" value="TreeGrafter"/>
</dbReference>
<feature type="compositionally biased region" description="Acidic residues" evidence="5">
    <location>
        <begin position="1027"/>
        <end position="1044"/>
    </location>
</feature>
<feature type="domain" description="IF rod" evidence="6">
    <location>
        <begin position="16"/>
        <end position="323"/>
    </location>
</feature>
<reference evidence="8" key="1">
    <citation type="submission" date="2025-08" db="UniProtKB">
        <authorList>
            <consortium name="RefSeq"/>
        </authorList>
    </citation>
    <scope>IDENTIFICATION</scope>
    <source>
        <tissue evidence="8">Muscle</tissue>
    </source>
</reference>
<dbReference type="CTD" id="10763"/>
<dbReference type="Proteomes" id="UP000504627">
    <property type="component" value="Unplaced"/>
</dbReference>
<feature type="compositionally biased region" description="Acidic residues" evidence="5">
    <location>
        <begin position="1242"/>
        <end position="1270"/>
    </location>
</feature>
<feature type="compositionally biased region" description="Acidic residues" evidence="5">
    <location>
        <begin position="965"/>
        <end position="976"/>
    </location>
</feature>
<dbReference type="GO" id="GO:0005882">
    <property type="term" value="C:intermediate filament"/>
    <property type="evidence" value="ECO:0007669"/>
    <property type="project" value="UniProtKB-KW"/>
</dbReference>
<dbReference type="SMART" id="SM01391">
    <property type="entry name" value="Filament"/>
    <property type="match status" value="1"/>
</dbReference>
<feature type="region of interest" description="Disordered" evidence="5">
    <location>
        <begin position="343"/>
        <end position="399"/>
    </location>
</feature>
<dbReference type="Gene3D" id="1.20.5.170">
    <property type="match status" value="1"/>
</dbReference>
<feature type="compositionally biased region" description="Basic and acidic residues" evidence="5">
    <location>
        <begin position="790"/>
        <end position="813"/>
    </location>
</feature>
<evidence type="ECO:0000259" key="6">
    <source>
        <dbReference type="PROSITE" id="PS51842"/>
    </source>
</evidence>
<feature type="compositionally biased region" description="Pro residues" evidence="5">
    <location>
        <begin position="434"/>
        <end position="448"/>
    </location>
</feature>
<keyword evidence="1 3" id="KW-0403">Intermediate filament</keyword>
<protein>
    <submittedName>
        <fullName evidence="8">Nestin</fullName>
    </submittedName>
</protein>
<evidence type="ECO:0000313" key="7">
    <source>
        <dbReference type="Proteomes" id="UP000504627"/>
    </source>
</evidence>
<evidence type="ECO:0000256" key="4">
    <source>
        <dbReference type="SAM" id="Coils"/>
    </source>
</evidence>
<evidence type="ECO:0000256" key="5">
    <source>
        <dbReference type="SAM" id="MobiDB-lite"/>
    </source>
</evidence>
<feature type="compositionally biased region" description="Acidic residues" evidence="5">
    <location>
        <begin position="895"/>
        <end position="906"/>
    </location>
</feature>
<dbReference type="GO" id="GO:0019215">
    <property type="term" value="F:intermediate filament binding"/>
    <property type="evidence" value="ECO:0007669"/>
    <property type="project" value="InterPro"/>
</dbReference>
<feature type="compositionally biased region" description="Acidic residues" evidence="5">
    <location>
        <begin position="685"/>
        <end position="706"/>
    </location>
</feature>
<dbReference type="GO" id="GO:0031730">
    <property type="term" value="F:CCR5 chemokine receptor binding"/>
    <property type="evidence" value="ECO:0007669"/>
    <property type="project" value="TreeGrafter"/>
</dbReference>
<evidence type="ECO:0000256" key="1">
    <source>
        <dbReference type="ARBA" id="ARBA00022754"/>
    </source>
</evidence>
<comment type="similarity">
    <text evidence="3">Belongs to the intermediate filament family.</text>
</comment>
<sequence length="1627" mass="173642">MLSTESFTGARALGEESLQMWDLNKRLEAYLARVKFLEEENEVLRAEIQSAKGSPAGDSWRVKYEEDLRALRDALDHAFREKCTAELARDNLYEEVQQVKSRCQKEQAAREEAKKQLSLSRKELEEERRAQIWLKERAVQLEKEVEALLEVHEEEKAGLDQEIASYSQSLESFRCAPVAFQPVEVEDYSKRLSEIWKGAVETYKTEVSQLEGSLCQAKENLWKAVEDNHKSQLQLQHLEKDLAGLKVRKEMLEESLAQQWQEQRGEAEKFQLAMEALEQEQQSLRVQIARVLEDRQQLMHLKMSLSLEVATYRTLLEAESTRLQMPAGEFRLVNGVRDLKLEASSGSKLVPASPEPRRLLPRDHGASPSVFPRAEGRGQPAKPQSDALTPKSQSPDARELQKISSVLHGTAAGRAGRAGAPGCPTPSPSQAAPPLSPEPPSPSPPEPGSPGGEGPAWPGGAGGVTSQGTEHPLPGATTESPEDGVKPPGTAPTRSLQYPAQLVSHALEDALKEVEDDAQPEEEPTLSAAWAPQDARAPSPVFPTEACGGAVAEGTGEGRDPSEGSGDSDGPEVEERAGEAELQGLGVESSILGDRATSPLGTALSDTVRREETGAWEEEEEVPAVLSPRDPEAEVQEEDVSGPGQTATSWEKPGQEEDGEETPSTEPSQPSEDEEERGPHSPCQEDGDFYGEGGDEPEEESPDGEVEAVRAVLMESHLVSPAKSHLEEDFVDAEQENSEHQKITACETEAAEQERGQELCPEQEPSTVHEAVPAEEASSGAEEDAVGGEDTGRVKDGEGEEGEASREMLRGEDPGAGEDPEAGEDPGAGEDPKAGEGPRVGEDPEGGEDPRKGEDPGTGEDPEAGETAGGDTPGWESRAPEEPEDLQEARASVEEGGEQELELEEEPWGKGDDGNGQEPCPGDWEVTAEDTEGALGTEESAWADDTPSSTGRLESEERDGTSPAELEEAQEDDEEDAKSQGMSQQQPLPEAEPAPELAREEQEGTAGQPDPATPHAPGRGDSQEPAEAPEELWEVQGEDPEEGLSSELGQPESSSSGLEALQEVSGEGTESSEWAEEDFGRSGDSEPIPGTGRRVELEDTLPDSTPLHLYEGEMLAGGAPSQTPPETEETTETDPVTETAPEGEEWMEGRDKPPTPTMPESPEEEAEAEVAPVAEGAEEEEGYFMVSAPSQEVSSSEEAEISEDFEEIKVEATEGSQGDLGAPREASPVPEGKGHLQTFVGEAEEDMEMPTEEPEKPQDEEEDGTAELEEGPAMPEADPSSPGAMGPLTGGTDQPAQGATGTGAQEGPDHSEGLAAESDEELHGTVGLESDASGATALPGCNLGLVGQEEEEEADEDEDEPGMAHHDTAKATPPAELQAQAVPEQAEQPADEQPPVEEEAPDSDSPPSAGDEQPPEADPPRPGSALEQRGFPEVITDIPDTALLPAKVPVDVMKDSEILEIVEQALEFNQELVMGARAAEGGQQGPGRTELPQDAGEDSSPASSSEEEPTVQEAPEPEGRVQAANGLHREASLEDLAEFTEEVLNGIASMAPAQEFPSGTADPSVGMPAQPPAPRDTKLGDGTPWGKHGRADPVPPALGEDVPCLTPDQPPACRLRAEQEPWSSGDE</sequence>
<dbReference type="RefSeq" id="XP_027598286.2">
    <property type="nucleotide sequence ID" value="XM_027742485.2"/>
</dbReference>
<dbReference type="InParanoid" id="A0A6J2IE84"/>
<dbReference type="FunFam" id="1.20.5.170:FF:000081">
    <property type="entry name" value="Nestin"/>
    <property type="match status" value="1"/>
</dbReference>
<feature type="compositionally biased region" description="Polar residues" evidence="5">
    <location>
        <begin position="386"/>
        <end position="395"/>
    </location>
</feature>
<accession>A0A6J2IE84</accession>
<dbReference type="PANTHER" id="PTHR47051:SF1">
    <property type="entry name" value="NESTIN"/>
    <property type="match status" value="1"/>
</dbReference>
<evidence type="ECO:0000313" key="8">
    <source>
        <dbReference type="RefSeq" id="XP_027598286.2"/>
    </source>
</evidence>
<name>A0A6J2IE84_9PASS</name>
<feature type="compositionally biased region" description="Basic and acidic residues" evidence="5">
    <location>
        <begin position="830"/>
        <end position="855"/>
    </location>
</feature>
<feature type="coiled-coil region" evidence="4">
    <location>
        <begin position="20"/>
        <end position="169"/>
    </location>
</feature>
<gene>
    <name evidence="8" type="primary">NES</name>
</gene>
<feature type="compositionally biased region" description="Acidic residues" evidence="5">
    <location>
        <begin position="815"/>
        <end position="828"/>
    </location>
</feature>
<feature type="compositionally biased region" description="Acidic residues" evidence="5">
    <location>
        <begin position="1195"/>
        <end position="1206"/>
    </location>
</feature>
<dbReference type="PROSITE" id="PS51842">
    <property type="entry name" value="IF_ROD_2"/>
    <property type="match status" value="1"/>
</dbReference>
<dbReference type="PANTHER" id="PTHR47051">
    <property type="entry name" value="NESTIN"/>
    <property type="match status" value="1"/>
</dbReference>
<dbReference type="InterPro" id="IPR039008">
    <property type="entry name" value="IF_rod_dom"/>
</dbReference>
<dbReference type="GeneID" id="113999205"/>
<feature type="compositionally biased region" description="Low complexity" evidence="5">
    <location>
        <begin position="770"/>
        <end position="780"/>
    </location>
</feature>
<dbReference type="InterPro" id="IPR031211">
    <property type="entry name" value="Nestin"/>
</dbReference>
<feature type="region of interest" description="Disordered" evidence="5">
    <location>
        <begin position="411"/>
        <end position="707"/>
    </location>
</feature>
<evidence type="ECO:0000256" key="2">
    <source>
        <dbReference type="ARBA" id="ARBA00023054"/>
    </source>
</evidence>
<feature type="region of interest" description="Disordered" evidence="5">
    <location>
        <begin position="720"/>
        <end position="1443"/>
    </location>
</feature>
<proteinExistence type="inferred from homology"/>
<feature type="compositionally biased region" description="Low complexity" evidence="5">
    <location>
        <begin position="411"/>
        <end position="433"/>
    </location>
</feature>
<feature type="compositionally biased region" description="Low complexity" evidence="5">
    <location>
        <begin position="1290"/>
        <end position="1306"/>
    </location>
</feature>
<feature type="compositionally biased region" description="Gly residues" evidence="5">
    <location>
        <begin position="449"/>
        <end position="465"/>
    </location>
</feature>
<dbReference type="Pfam" id="PF00038">
    <property type="entry name" value="Filament"/>
    <property type="match status" value="1"/>
</dbReference>
<feature type="region of interest" description="Disordered" evidence="5">
    <location>
        <begin position="1477"/>
        <end position="1627"/>
    </location>
</feature>
<feature type="coiled-coil region" evidence="4">
    <location>
        <begin position="228"/>
        <end position="294"/>
    </location>
</feature>